<dbReference type="InterPro" id="IPR051496">
    <property type="entry name" value="H-rev107_PLA/AT"/>
</dbReference>
<comment type="caution">
    <text evidence="7">The sequence shown here is derived from an EMBL/GenBank/DDBJ whole genome shotgun (WGS) entry which is preliminary data.</text>
</comment>
<evidence type="ECO:0000256" key="4">
    <source>
        <dbReference type="ARBA" id="ARBA00023098"/>
    </source>
</evidence>
<dbReference type="Proteomes" id="UP000812440">
    <property type="component" value="Chromosome 4"/>
</dbReference>
<protein>
    <recommendedName>
        <fullName evidence="6">LRAT domain-containing protein</fullName>
    </recommendedName>
</protein>
<reference evidence="7" key="1">
    <citation type="thesis" date="2020" institute="ProQuest LLC" country="789 East Eisenhower Parkway, Ann Arbor, MI, USA">
        <title>Comparative Genomics and Chromosome Evolution.</title>
        <authorList>
            <person name="Mudd A.B."/>
        </authorList>
    </citation>
    <scope>NUCLEOTIDE SEQUENCE</scope>
    <source>
        <strain evidence="7">Female2</strain>
        <tissue evidence="7">Blood</tissue>
    </source>
</reference>
<feature type="non-terminal residue" evidence="7">
    <location>
        <position position="1"/>
    </location>
</feature>
<dbReference type="InterPro" id="IPR038765">
    <property type="entry name" value="Papain-like_cys_pep_sf"/>
</dbReference>
<dbReference type="EMBL" id="JAACNH010000007">
    <property type="protein sequence ID" value="KAG8438021.1"/>
    <property type="molecule type" value="Genomic_DNA"/>
</dbReference>
<sequence length="152" mass="16638">GPSPKPGDLIEFQRPLYQHWGIYVGNGYVVHLTDQEGWSSLSSALGGTAVVRKDRLEDVAYGCNYKVNNKYDQKMQPYPPEKVVIAALAMVGSIMPYSVTSANCEHFVTDLRYGTSTSDQVVTAATYGAFGLGTVVASIALFALNRNRRQNQ</sequence>
<dbReference type="OrthoDB" id="421951at2759"/>
<dbReference type="GO" id="GO:0004623">
    <property type="term" value="F:phospholipase A2 activity"/>
    <property type="evidence" value="ECO:0007669"/>
    <property type="project" value="TreeGrafter"/>
</dbReference>
<feature type="domain" description="LRAT" evidence="6">
    <location>
        <begin position="9"/>
        <end position="120"/>
    </location>
</feature>
<dbReference type="InterPro" id="IPR007053">
    <property type="entry name" value="LRAT_dom"/>
</dbReference>
<evidence type="ECO:0000256" key="1">
    <source>
        <dbReference type="ARBA" id="ARBA00007824"/>
    </source>
</evidence>
<dbReference type="SUPFAM" id="SSF54001">
    <property type="entry name" value="Cysteine proteinases"/>
    <property type="match status" value="1"/>
</dbReference>
<keyword evidence="5" id="KW-0812">Transmembrane</keyword>
<comment type="similarity">
    <text evidence="1">Belongs to the H-rev107 family.</text>
</comment>
<evidence type="ECO:0000259" key="6">
    <source>
        <dbReference type="PROSITE" id="PS51934"/>
    </source>
</evidence>
<feature type="transmembrane region" description="Helical" evidence="5">
    <location>
        <begin position="120"/>
        <end position="144"/>
    </location>
</feature>
<feature type="transmembrane region" description="Helical" evidence="5">
    <location>
        <begin position="83"/>
        <end position="100"/>
    </location>
</feature>
<dbReference type="GO" id="GO:0005737">
    <property type="term" value="C:cytoplasm"/>
    <property type="evidence" value="ECO:0007669"/>
    <property type="project" value="TreeGrafter"/>
</dbReference>
<dbReference type="GO" id="GO:0008970">
    <property type="term" value="F:phospholipase A1 activity"/>
    <property type="evidence" value="ECO:0007669"/>
    <property type="project" value="TreeGrafter"/>
</dbReference>
<dbReference type="Pfam" id="PF04970">
    <property type="entry name" value="LRAT"/>
    <property type="match status" value="1"/>
</dbReference>
<evidence type="ECO:0000256" key="2">
    <source>
        <dbReference type="ARBA" id="ARBA00022679"/>
    </source>
</evidence>
<keyword evidence="2" id="KW-0808">Transferase</keyword>
<dbReference type="PROSITE" id="PS51934">
    <property type="entry name" value="LRAT"/>
    <property type="match status" value="1"/>
</dbReference>
<dbReference type="AlphaFoldDB" id="A0A8T2J5U4"/>
<dbReference type="GO" id="GO:0070292">
    <property type="term" value="P:N-acylphosphatidylethanolamine metabolic process"/>
    <property type="evidence" value="ECO:0007669"/>
    <property type="project" value="TreeGrafter"/>
</dbReference>
<dbReference type="GO" id="GO:0016410">
    <property type="term" value="F:N-acyltransferase activity"/>
    <property type="evidence" value="ECO:0007669"/>
    <property type="project" value="TreeGrafter"/>
</dbReference>
<accession>A0A8T2J5U4</accession>
<evidence type="ECO:0000313" key="8">
    <source>
        <dbReference type="Proteomes" id="UP000812440"/>
    </source>
</evidence>
<evidence type="ECO:0000256" key="5">
    <source>
        <dbReference type="SAM" id="Phobius"/>
    </source>
</evidence>
<keyword evidence="5" id="KW-1133">Transmembrane helix</keyword>
<organism evidence="7 8">
    <name type="scientific">Hymenochirus boettgeri</name>
    <name type="common">Congo dwarf clawed frog</name>
    <dbReference type="NCBI Taxonomy" id="247094"/>
    <lineage>
        <taxon>Eukaryota</taxon>
        <taxon>Metazoa</taxon>
        <taxon>Chordata</taxon>
        <taxon>Craniata</taxon>
        <taxon>Vertebrata</taxon>
        <taxon>Euteleostomi</taxon>
        <taxon>Amphibia</taxon>
        <taxon>Batrachia</taxon>
        <taxon>Anura</taxon>
        <taxon>Pipoidea</taxon>
        <taxon>Pipidae</taxon>
        <taxon>Pipinae</taxon>
        <taxon>Hymenochirus</taxon>
    </lineage>
</organism>
<evidence type="ECO:0000256" key="3">
    <source>
        <dbReference type="ARBA" id="ARBA00022801"/>
    </source>
</evidence>
<dbReference type="Gene3D" id="3.90.1720.10">
    <property type="entry name" value="endopeptidase domain like (from Nostoc punctiforme)"/>
    <property type="match status" value="1"/>
</dbReference>
<keyword evidence="5" id="KW-0472">Membrane</keyword>
<keyword evidence="8" id="KW-1185">Reference proteome</keyword>
<gene>
    <name evidence="7" type="ORF">GDO86_008633</name>
</gene>
<keyword evidence="3" id="KW-0378">Hydrolase</keyword>
<keyword evidence="4" id="KW-0443">Lipid metabolism</keyword>
<name>A0A8T2J5U4_9PIPI</name>
<dbReference type="PANTHER" id="PTHR13943">
    <property type="entry name" value="HRAS-LIKE SUPPRESSOR - RELATED"/>
    <property type="match status" value="1"/>
</dbReference>
<dbReference type="PANTHER" id="PTHR13943:SF31">
    <property type="entry name" value="PHOSPHOLIPASE A AND ACYLTRANSFERASE 3"/>
    <property type="match status" value="1"/>
</dbReference>
<proteinExistence type="inferred from homology"/>
<evidence type="ECO:0000313" key="7">
    <source>
        <dbReference type="EMBL" id="KAG8438021.1"/>
    </source>
</evidence>